<keyword evidence="1" id="KW-0732">Signal</keyword>
<sequence>MKTTLKVLAACFVILLSSSTHALTVADYQRLNEAQVRDSSGKVNLLMKAYFQAIFESVLTIAMASESSRELDLGPYGKACFPSLNALSPDVIKNSLESQIFQMKDTPKADKFDVLMASSLAIWGLPEVFPCR</sequence>
<proteinExistence type="predicted"/>
<organism evidence="2 3">
    <name type="scientific">Marinobacter koreensis</name>
    <dbReference type="NCBI Taxonomy" id="335974"/>
    <lineage>
        <taxon>Bacteria</taxon>
        <taxon>Pseudomonadati</taxon>
        <taxon>Pseudomonadota</taxon>
        <taxon>Gammaproteobacteria</taxon>
        <taxon>Pseudomonadales</taxon>
        <taxon>Marinobacteraceae</taxon>
        <taxon>Marinobacter</taxon>
    </lineage>
</organism>
<dbReference type="Proteomes" id="UP001596055">
    <property type="component" value="Unassembled WGS sequence"/>
</dbReference>
<dbReference type="EMBL" id="JBHSNL010000004">
    <property type="protein sequence ID" value="MFC5545824.1"/>
    <property type="molecule type" value="Genomic_DNA"/>
</dbReference>
<protein>
    <recommendedName>
        <fullName evidence="4">Rap1a immunity protein domain-containing protein</fullName>
    </recommendedName>
</protein>
<feature type="chain" id="PRO_5046281191" description="Rap1a immunity protein domain-containing protein" evidence="1">
    <location>
        <begin position="23"/>
        <end position="132"/>
    </location>
</feature>
<name>A0ABW0RM47_9GAMM</name>
<evidence type="ECO:0000313" key="2">
    <source>
        <dbReference type="EMBL" id="MFC5545824.1"/>
    </source>
</evidence>
<evidence type="ECO:0000256" key="1">
    <source>
        <dbReference type="SAM" id="SignalP"/>
    </source>
</evidence>
<evidence type="ECO:0000313" key="3">
    <source>
        <dbReference type="Proteomes" id="UP001596055"/>
    </source>
</evidence>
<dbReference type="RefSeq" id="WP_248159850.1">
    <property type="nucleotide sequence ID" value="NZ_JAKZAJ010000005.1"/>
</dbReference>
<evidence type="ECO:0008006" key="4">
    <source>
        <dbReference type="Google" id="ProtNLM"/>
    </source>
</evidence>
<reference evidence="3" key="1">
    <citation type="journal article" date="2019" name="Int. J. Syst. Evol. Microbiol.">
        <title>The Global Catalogue of Microorganisms (GCM) 10K type strain sequencing project: providing services to taxonomists for standard genome sequencing and annotation.</title>
        <authorList>
            <consortium name="The Broad Institute Genomics Platform"/>
            <consortium name="The Broad Institute Genome Sequencing Center for Infectious Disease"/>
            <person name="Wu L."/>
            <person name="Ma J."/>
        </authorList>
    </citation>
    <scope>NUCLEOTIDE SEQUENCE [LARGE SCALE GENOMIC DNA]</scope>
    <source>
        <strain evidence="3">CGMCC 4.1799</strain>
    </source>
</reference>
<feature type="signal peptide" evidence="1">
    <location>
        <begin position="1"/>
        <end position="22"/>
    </location>
</feature>
<accession>A0ABW0RM47</accession>
<gene>
    <name evidence="2" type="ORF">ACFPQA_12220</name>
</gene>
<comment type="caution">
    <text evidence="2">The sequence shown here is derived from an EMBL/GenBank/DDBJ whole genome shotgun (WGS) entry which is preliminary data.</text>
</comment>
<keyword evidence="3" id="KW-1185">Reference proteome</keyword>